<name>A0ABV3R2H9_9HYPH</name>
<dbReference type="Proteomes" id="UP001556196">
    <property type="component" value="Unassembled WGS sequence"/>
</dbReference>
<organism evidence="1 2">
    <name type="scientific">Mesorhizobium marinum</name>
    <dbReference type="NCBI Taxonomy" id="3228790"/>
    <lineage>
        <taxon>Bacteria</taxon>
        <taxon>Pseudomonadati</taxon>
        <taxon>Pseudomonadota</taxon>
        <taxon>Alphaproteobacteria</taxon>
        <taxon>Hyphomicrobiales</taxon>
        <taxon>Phyllobacteriaceae</taxon>
        <taxon>Mesorhizobium</taxon>
    </lineage>
</organism>
<proteinExistence type="predicted"/>
<protein>
    <recommendedName>
        <fullName evidence="3">DUF768 domain-containing protein</fullName>
    </recommendedName>
</protein>
<gene>
    <name evidence="1" type="ORF">ABUE31_16110</name>
</gene>
<evidence type="ECO:0008006" key="3">
    <source>
        <dbReference type="Google" id="ProtNLM"/>
    </source>
</evidence>
<evidence type="ECO:0000313" key="2">
    <source>
        <dbReference type="Proteomes" id="UP001556196"/>
    </source>
</evidence>
<keyword evidence="2" id="KW-1185">Reference proteome</keyword>
<reference evidence="1 2" key="1">
    <citation type="submission" date="2024-06" db="EMBL/GenBank/DDBJ databases">
        <authorList>
            <person name="Tuo L."/>
        </authorList>
    </citation>
    <scope>NUCLEOTIDE SEQUENCE [LARGE SCALE GENOMIC DNA]</scope>
    <source>
        <strain evidence="1 2">ZMM04-5</strain>
    </source>
</reference>
<sequence>MTEKAIEFLQEWISEKVHAPQEPAKLEEKAEVLAKECARQAARAGVPLEDIEEEVGDLEELIASKLEDAVEARKDASDTPS</sequence>
<comment type="caution">
    <text evidence="1">The sequence shown here is derived from an EMBL/GenBank/DDBJ whole genome shotgun (WGS) entry which is preliminary data.</text>
</comment>
<dbReference type="EMBL" id="JBFOCI010000005">
    <property type="protein sequence ID" value="MEW9807516.1"/>
    <property type="molecule type" value="Genomic_DNA"/>
</dbReference>
<evidence type="ECO:0000313" key="1">
    <source>
        <dbReference type="EMBL" id="MEW9807516.1"/>
    </source>
</evidence>
<dbReference type="RefSeq" id="WP_367724697.1">
    <property type="nucleotide sequence ID" value="NZ_JBFOCH010000036.1"/>
</dbReference>
<accession>A0ABV3R2H9</accession>